<evidence type="ECO:0000313" key="2">
    <source>
        <dbReference type="Proteomes" id="UP001497602"/>
    </source>
</evidence>
<evidence type="ECO:0000313" key="1">
    <source>
        <dbReference type="EMBL" id="CAL2105493.1"/>
    </source>
</evidence>
<proteinExistence type="predicted"/>
<dbReference type="EMBL" id="CAXJRC010000007">
    <property type="protein sequence ID" value="CAL2105493.1"/>
    <property type="molecule type" value="Genomic_DNA"/>
</dbReference>
<gene>
    <name evidence="1" type="ORF">T190115A13A_160026</name>
</gene>
<accession>A0ABM9PIQ2</accession>
<name>A0ABM9PIQ2_9FLAO</name>
<protein>
    <submittedName>
        <fullName evidence="1">Uncharacterized protein</fullName>
    </submittedName>
</protein>
<comment type="caution">
    <text evidence="1">The sequence shown here is derived from an EMBL/GenBank/DDBJ whole genome shotgun (WGS) entry which is preliminary data.</text>
</comment>
<sequence length="190" mass="20287">MANCFDNIPLEDLTQCVNSELAAGTSETEVYAAVSEHIDSFPSLPPLGGDPATTTLEGLATLNTDIAFTTGKGFFKLQAQVDTGEVKDELVGNKGNKKVKSSYEFFLTNTSARNIGFIRQFKNTPMVFIVKEKTGRYRVIGSKTIPVYMDEASGTTGKGSEDDNGWNISVSATSGNPAPVYTGNIVLPSA</sequence>
<organism evidence="1 2">
    <name type="scientific">Tenacibaculum vairaonense</name>
    <dbReference type="NCBI Taxonomy" id="3137860"/>
    <lineage>
        <taxon>Bacteria</taxon>
        <taxon>Pseudomonadati</taxon>
        <taxon>Bacteroidota</taxon>
        <taxon>Flavobacteriia</taxon>
        <taxon>Flavobacteriales</taxon>
        <taxon>Flavobacteriaceae</taxon>
        <taxon>Tenacibaculum</taxon>
    </lineage>
</organism>
<reference evidence="1 2" key="1">
    <citation type="submission" date="2024-05" db="EMBL/GenBank/DDBJ databases">
        <authorList>
            <person name="Duchaud E."/>
        </authorList>
    </citation>
    <scope>NUCLEOTIDE SEQUENCE [LARGE SCALE GENOMIC DNA]</scope>
    <source>
        <strain evidence="1">Ena-SAMPLE-TAB-13-05-2024-13:56:06:370-140305</strain>
    </source>
</reference>
<dbReference type="RefSeq" id="WP_348737319.1">
    <property type="nucleotide sequence ID" value="NZ_CAXJRC010000007.1"/>
</dbReference>
<keyword evidence="2" id="KW-1185">Reference proteome</keyword>
<dbReference type="Proteomes" id="UP001497602">
    <property type="component" value="Unassembled WGS sequence"/>
</dbReference>